<evidence type="ECO:0008006" key="3">
    <source>
        <dbReference type="Google" id="ProtNLM"/>
    </source>
</evidence>
<name>A0ABY5PCN9_9ACTN</name>
<proteinExistence type="predicted"/>
<dbReference type="Proteomes" id="UP001058860">
    <property type="component" value="Chromosome"/>
</dbReference>
<dbReference type="EMBL" id="CP088295">
    <property type="protein sequence ID" value="UUY02434.1"/>
    <property type="molecule type" value="Genomic_DNA"/>
</dbReference>
<gene>
    <name evidence="1" type="ORF">LRS13_17235</name>
</gene>
<keyword evidence="2" id="KW-1185">Reference proteome</keyword>
<accession>A0ABY5PCN9</accession>
<organism evidence="1 2">
    <name type="scientific">Svornostia abyssi</name>
    <dbReference type="NCBI Taxonomy" id="2898438"/>
    <lineage>
        <taxon>Bacteria</taxon>
        <taxon>Bacillati</taxon>
        <taxon>Actinomycetota</taxon>
        <taxon>Thermoleophilia</taxon>
        <taxon>Solirubrobacterales</taxon>
        <taxon>Baekduiaceae</taxon>
        <taxon>Svornostia</taxon>
    </lineage>
</organism>
<reference evidence="2" key="1">
    <citation type="submission" date="2021-11" db="EMBL/GenBank/DDBJ databases">
        <title>Cultivation dependent microbiological survey of springs from the worlds oldest radium mine currently devoted to the extraction of radon-saturated water.</title>
        <authorList>
            <person name="Kapinusova G."/>
            <person name="Smrhova T."/>
            <person name="Strejcek M."/>
            <person name="Suman J."/>
            <person name="Jani K."/>
            <person name="Pajer P."/>
            <person name="Uhlik O."/>
        </authorList>
    </citation>
    <scope>NUCLEOTIDE SEQUENCE [LARGE SCALE GENOMIC DNA]</scope>
    <source>
        <strain evidence="2">J379</strain>
    </source>
</reference>
<sequence>MTSDEMLRRVNAGMIGFDLALGAGALLAPAATLRVIGHEPPSPDAEALFRRAGPIWLTFAAAHAVAAVRGRPEDWLAVAWLRGTEIGTDVLWAGSPGVQATHTRWALRGASVFNLGLSVACAVMARHKR</sequence>
<dbReference type="RefSeq" id="WP_353862961.1">
    <property type="nucleotide sequence ID" value="NZ_CP088295.1"/>
</dbReference>
<evidence type="ECO:0000313" key="2">
    <source>
        <dbReference type="Proteomes" id="UP001058860"/>
    </source>
</evidence>
<protein>
    <recommendedName>
        <fullName evidence="3">DUF1772 domain-containing protein</fullName>
    </recommendedName>
</protein>
<evidence type="ECO:0000313" key="1">
    <source>
        <dbReference type="EMBL" id="UUY02434.1"/>
    </source>
</evidence>